<organism evidence="2 3">
    <name type="scientific">Hallerella succinigenes</name>
    <dbReference type="NCBI Taxonomy" id="1896222"/>
    <lineage>
        <taxon>Bacteria</taxon>
        <taxon>Pseudomonadati</taxon>
        <taxon>Fibrobacterota</taxon>
        <taxon>Fibrobacteria</taxon>
        <taxon>Fibrobacterales</taxon>
        <taxon>Fibrobacteraceae</taxon>
        <taxon>Hallerella</taxon>
    </lineage>
</organism>
<dbReference type="AlphaFoldDB" id="A0A2M9A9P6"/>
<evidence type="ECO:0000313" key="3">
    <source>
        <dbReference type="Proteomes" id="UP000231134"/>
    </source>
</evidence>
<comment type="caution">
    <text evidence="2">The sequence shown here is derived from an EMBL/GenBank/DDBJ whole genome shotgun (WGS) entry which is preliminary data.</text>
</comment>
<reference evidence="2 3" key="1">
    <citation type="submission" date="2017-11" db="EMBL/GenBank/DDBJ databases">
        <title>Animal gut microbial communities from fecal samples from Wisconsin, USA.</title>
        <authorList>
            <person name="Neumann A."/>
        </authorList>
    </citation>
    <scope>NUCLEOTIDE SEQUENCE [LARGE SCALE GENOMIC DNA]</scope>
    <source>
        <strain evidence="2 3">UWS3</strain>
    </source>
</reference>
<protein>
    <submittedName>
        <fullName evidence="2">Uncharacterized protein</fullName>
    </submittedName>
</protein>
<dbReference type="EMBL" id="PGEX01000001">
    <property type="protein sequence ID" value="PJJ42343.1"/>
    <property type="molecule type" value="Genomic_DNA"/>
</dbReference>
<evidence type="ECO:0000256" key="1">
    <source>
        <dbReference type="SAM" id="MobiDB-lite"/>
    </source>
</evidence>
<accession>A0A2M9A9P6</accession>
<feature type="region of interest" description="Disordered" evidence="1">
    <location>
        <begin position="11"/>
        <end position="39"/>
    </location>
</feature>
<evidence type="ECO:0000313" key="2">
    <source>
        <dbReference type="EMBL" id="PJJ42343.1"/>
    </source>
</evidence>
<sequence>MDFSDKFYAKNAASARAWAETDPRKKAPRREARKPAEPKMGICEKCKKEALVRAHRSRETDMKDGAASYGVVVHYYCEDCYPKSRRDTPTEPPLSSKQVKNLLRGAKKNLR</sequence>
<dbReference type="Proteomes" id="UP000231134">
    <property type="component" value="Unassembled WGS sequence"/>
</dbReference>
<dbReference type="RefSeq" id="WP_100426203.1">
    <property type="nucleotide sequence ID" value="NZ_JAXFBG010000098.1"/>
</dbReference>
<proteinExistence type="predicted"/>
<name>A0A2M9A9P6_9BACT</name>
<feature type="compositionally biased region" description="Basic and acidic residues" evidence="1">
    <location>
        <begin position="19"/>
        <end position="39"/>
    </location>
</feature>
<keyword evidence="3" id="KW-1185">Reference proteome</keyword>
<dbReference type="OrthoDB" id="9806993at2"/>
<gene>
    <name evidence="2" type="ORF">BGX16_2368</name>
</gene>
<feature type="region of interest" description="Disordered" evidence="1">
    <location>
        <begin position="82"/>
        <end position="111"/>
    </location>
</feature>